<dbReference type="EMBL" id="MU001912">
    <property type="protein sequence ID" value="KAF2793858.1"/>
    <property type="molecule type" value="Genomic_DNA"/>
</dbReference>
<gene>
    <name evidence="3" type="ORF">K505DRAFT_243466</name>
</gene>
<dbReference type="Proteomes" id="UP000799757">
    <property type="component" value="Unassembled WGS sequence"/>
</dbReference>
<evidence type="ECO:0000313" key="4">
    <source>
        <dbReference type="Proteomes" id="UP000799757"/>
    </source>
</evidence>
<keyword evidence="4" id="KW-1185">Reference proteome</keyword>
<dbReference type="OrthoDB" id="3980126at2759"/>
<evidence type="ECO:0000256" key="1">
    <source>
        <dbReference type="ARBA" id="ARBA00093458"/>
    </source>
</evidence>
<feature type="region of interest" description="Disordered" evidence="2">
    <location>
        <begin position="1"/>
        <end position="57"/>
    </location>
</feature>
<dbReference type="PANTHER" id="PTHR15243:SF0">
    <property type="entry name" value="SERINE_THREONINE-PROTEIN KINASE 19"/>
    <property type="match status" value="1"/>
</dbReference>
<name>A0A6A6XC62_9PLEO</name>
<proteinExistence type="inferred from homology"/>
<organism evidence="3 4">
    <name type="scientific">Melanomma pulvis-pyrius CBS 109.77</name>
    <dbReference type="NCBI Taxonomy" id="1314802"/>
    <lineage>
        <taxon>Eukaryota</taxon>
        <taxon>Fungi</taxon>
        <taxon>Dikarya</taxon>
        <taxon>Ascomycota</taxon>
        <taxon>Pezizomycotina</taxon>
        <taxon>Dothideomycetes</taxon>
        <taxon>Pleosporomycetidae</taxon>
        <taxon>Pleosporales</taxon>
        <taxon>Melanommataceae</taxon>
        <taxon>Melanomma</taxon>
    </lineage>
</organism>
<dbReference type="InterPro" id="IPR018865">
    <property type="entry name" value="STK19-like"/>
</dbReference>
<dbReference type="Pfam" id="PF10494">
    <property type="entry name" value="Stk19"/>
    <property type="match status" value="1"/>
</dbReference>
<dbReference type="PANTHER" id="PTHR15243">
    <property type="entry name" value="SERINE/THREONINE-PROTEIN KINASE 19"/>
    <property type="match status" value="1"/>
</dbReference>
<reference evidence="3" key="1">
    <citation type="journal article" date="2020" name="Stud. Mycol.">
        <title>101 Dothideomycetes genomes: a test case for predicting lifestyles and emergence of pathogens.</title>
        <authorList>
            <person name="Haridas S."/>
            <person name="Albert R."/>
            <person name="Binder M."/>
            <person name="Bloem J."/>
            <person name="Labutti K."/>
            <person name="Salamov A."/>
            <person name="Andreopoulos B."/>
            <person name="Baker S."/>
            <person name="Barry K."/>
            <person name="Bills G."/>
            <person name="Bluhm B."/>
            <person name="Cannon C."/>
            <person name="Castanera R."/>
            <person name="Culley D."/>
            <person name="Daum C."/>
            <person name="Ezra D."/>
            <person name="Gonzalez J."/>
            <person name="Henrissat B."/>
            <person name="Kuo A."/>
            <person name="Liang C."/>
            <person name="Lipzen A."/>
            <person name="Lutzoni F."/>
            <person name="Magnuson J."/>
            <person name="Mondo S."/>
            <person name="Nolan M."/>
            <person name="Ohm R."/>
            <person name="Pangilinan J."/>
            <person name="Park H.-J."/>
            <person name="Ramirez L."/>
            <person name="Alfaro M."/>
            <person name="Sun H."/>
            <person name="Tritt A."/>
            <person name="Yoshinaga Y."/>
            <person name="Zwiers L.-H."/>
            <person name="Turgeon B."/>
            <person name="Goodwin S."/>
            <person name="Spatafora J."/>
            <person name="Crous P."/>
            <person name="Grigoriev I."/>
        </authorList>
    </citation>
    <scope>NUCLEOTIDE SEQUENCE</scope>
    <source>
        <strain evidence="3">CBS 109.77</strain>
    </source>
</reference>
<dbReference type="GO" id="GO:0046579">
    <property type="term" value="P:positive regulation of Ras protein signal transduction"/>
    <property type="evidence" value="ECO:0007669"/>
    <property type="project" value="TreeGrafter"/>
</dbReference>
<evidence type="ECO:0000256" key="2">
    <source>
        <dbReference type="SAM" id="MobiDB-lite"/>
    </source>
</evidence>
<accession>A0A6A6XC62</accession>
<feature type="compositionally biased region" description="Polar residues" evidence="2">
    <location>
        <begin position="1"/>
        <end position="11"/>
    </location>
</feature>
<evidence type="ECO:0000313" key="3">
    <source>
        <dbReference type="EMBL" id="KAF2793858.1"/>
    </source>
</evidence>
<protein>
    <recommendedName>
        <fullName evidence="5">Serine-threonine protein kinase 19</fullName>
    </recommendedName>
</protein>
<evidence type="ECO:0008006" key="5">
    <source>
        <dbReference type="Google" id="ProtNLM"/>
    </source>
</evidence>
<feature type="compositionally biased region" description="Low complexity" evidence="2">
    <location>
        <begin position="19"/>
        <end position="36"/>
    </location>
</feature>
<sequence length="374" mass="39937">MSFQITAARSSRVTKSRRPSAASSLRRSTSSPSSASPRRKSSQLSRTTSYPDDEQLDDTGVIASLGVNLNFRDVPQYMEHIRTRTFSDIPERGAGMNSTRIAEVLNYRKALPPIVTIAHIDALSSSSTRIEREIVELTQAGVLRRVTIPHRGVGAAAVGDGIASVTEWQRMVRTDVSLGDSLKAKYIAIMNENPTSATIAGALFTSAEISALTTAGFLTTSHAPDTRSSFFASPGAGSLSSLSSSGSRHAAGSLAAVGGASASQHIAGGGTGRHHNPSATYNFSLPNTGSHIKLLVEARAHLINLLKKSKYREAPMDVLRERWDGGFAGLLPGRTKKWRGFWGLRFEWILEECVGAGLVEVFETGSVGIGVRAT</sequence>
<dbReference type="AlphaFoldDB" id="A0A6A6XC62"/>
<comment type="similarity">
    <text evidence="1">Belongs to the STK19 family.</text>
</comment>